<feature type="compositionally biased region" description="Pro residues" evidence="1">
    <location>
        <begin position="276"/>
        <end position="288"/>
    </location>
</feature>
<sequence>MLKVKDFVICEADLLPLSELSKKDEKGIDKVDKPDRLEKQDRLERVDRFERVDRYFEKPDRSKPIALPAPKSMRRSASTSGLSLVIHPADENLLGSPCAGNTSSTNSSRDSSPCRDPPSPFAITNHSLIQSSKPPIVVRRGPRGFGFTIHTVRVYYGDTDYYTMHHLVSVLRLLLAAPHATLRATPLDQTTIQMVSAGSSECVSPVPASLPPPALADPAIHNAANTHYQRLHPRSAESKCSISPLCCGAGGVGASVGAAVTGARRGGPGAWRGGGQPPPAAPSTPPPSDKTDEPMLPRIAEEKDSPTHHAARITIRTPAKQGTPSIFTSSPKSSLDKGAFDANSSFASLSLSDESFLDTSVDASNVDTSREITVTDNSRSSTDMSLTTSDINKKLNVTQETTNIPEVQIKTRKKSDSSIKEDDKSVKEKSKSKDKQEKVELKKQDSIKRDKSEPKEIKKQDSFKKLEKIDVKQEKIDLAKVDEKEKMERSGSVKRTEESKKERQEREKEAKKLEKQEKAEKKQEKIDAKRSDSMKKENLKKQESVEILKTSESGRGKSVVSKLLGVMGRKRDERDDAAKKQDKHHKRKNSSNSLAQSQGPGKQSDTANVNEKEVEDKKGKKGRGRASSSSSGEK</sequence>
<feature type="compositionally biased region" description="Low complexity" evidence="1">
    <location>
        <begin position="625"/>
        <end position="634"/>
    </location>
</feature>
<proteinExistence type="predicted"/>
<feature type="region of interest" description="Disordered" evidence="1">
    <location>
        <begin position="263"/>
        <end position="335"/>
    </location>
</feature>
<feature type="region of interest" description="Disordered" evidence="1">
    <location>
        <begin position="476"/>
        <end position="634"/>
    </location>
</feature>
<keyword evidence="3" id="KW-1185">Reference proteome</keyword>
<feature type="compositionally biased region" description="Basic and acidic residues" evidence="1">
    <location>
        <begin position="476"/>
        <end position="546"/>
    </location>
</feature>
<feature type="compositionally biased region" description="Basic and acidic residues" evidence="1">
    <location>
        <begin position="569"/>
        <end position="580"/>
    </location>
</feature>
<feature type="region of interest" description="Disordered" evidence="1">
    <location>
        <begin position="367"/>
        <end position="464"/>
    </location>
</feature>
<feature type="compositionally biased region" description="Polar residues" evidence="1">
    <location>
        <begin position="320"/>
        <end position="333"/>
    </location>
</feature>
<dbReference type="Proteomes" id="UP000324832">
    <property type="component" value="Unassembled WGS sequence"/>
</dbReference>
<feature type="region of interest" description="Disordered" evidence="1">
    <location>
        <begin position="95"/>
        <end position="125"/>
    </location>
</feature>
<feature type="compositionally biased region" description="Polar residues" evidence="1">
    <location>
        <begin position="590"/>
        <end position="609"/>
    </location>
</feature>
<gene>
    <name evidence="2" type="ORF">LSINAPIS_LOCUS15152</name>
</gene>
<accession>A0A5E4R4V7</accession>
<evidence type="ECO:0000256" key="1">
    <source>
        <dbReference type="SAM" id="MobiDB-lite"/>
    </source>
</evidence>
<feature type="compositionally biased region" description="Basic and acidic residues" evidence="1">
    <location>
        <begin position="414"/>
        <end position="464"/>
    </location>
</feature>
<feature type="compositionally biased region" description="Basic and acidic residues" evidence="1">
    <location>
        <begin position="289"/>
        <end position="307"/>
    </location>
</feature>
<dbReference type="AlphaFoldDB" id="A0A5E4R4V7"/>
<evidence type="ECO:0000313" key="2">
    <source>
        <dbReference type="EMBL" id="VVD05660.1"/>
    </source>
</evidence>
<reference evidence="2 3" key="1">
    <citation type="submission" date="2017-07" db="EMBL/GenBank/DDBJ databases">
        <authorList>
            <person name="Talla V."/>
            <person name="Backstrom N."/>
        </authorList>
    </citation>
    <scope>NUCLEOTIDE SEQUENCE [LARGE SCALE GENOMIC DNA]</scope>
</reference>
<evidence type="ECO:0000313" key="3">
    <source>
        <dbReference type="Proteomes" id="UP000324832"/>
    </source>
</evidence>
<dbReference type="EMBL" id="FZQP02007003">
    <property type="protein sequence ID" value="VVD05660.1"/>
    <property type="molecule type" value="Genomic_DNA"/>
</dbReference>
<organism evidence="2 3">
    <name type="scientific">Leptidea sinapis</name>
    <dbReference type="NCBI Taxonomy" id="189913"/>
    <lineage>
        <taxon>Eukaryota</taxon>
        <taxon>Metazoa</taxon>
        <taxon>Ecdysozoa</taxon>
        <taxon>Arthropoda</taxon>
        <taxon>Hexapoda</taxon>
        <taxon>Insecta</taxon>
        <taxon>Pterygota</taxon>
        <taxon>Neoptera</taxon>
        <taxon>Endopterygota</taxon>
        <taxon>Lepidoptera</taxon>
        <taxon>Glossata</taxon>
        <taxon>Ditrysia</taxon>
        <taxon>Papilionoidea</taxon>
        <taxon>Pieridae</taxon>
        <taxon>Dismorphiinae</taxon>
        <taxon>Leptidea</taxon>
    </lineage>
</organism>
<feature type="compositionally biased region" description="Low complexity" evidence="1">
    <location>
        <begin position="101"/>
        <end position="111"/>
    </location>
</feature>
<feature type="compositionally biased region" description="Polar residues" evidence="1">
    <location>
        <begin position="367"/>
        <end position="405"/>
    </location>
</feature>
<feature type="compositionally biased region" description="Gly residues" evidence="1">
    <location>
        <begin position="264"/>
        <end position="275"/>
    </location>
</feature>
<name>A0A5E4R4V7_9NEOP</name>
<protein>
    <submittedName>
        <fullName evidence="2">Uncharacterized protein</fullName>
    </submittedName>
</protein>
<feature type="region of interest" description="Disordered" evidence="1">
    <location>
        <begin position="61"/>
        <end position="80"/>
    </location>
</feature>